<sequence length="372" mass="39727">MRLISRWWGLWPAWTGYAAAGWSLIYGMLGLHWALGGTGYPFGPVDDAHRSGSVLEGTDVHVVAPVMAAVGLGGAVLGLAMARGHGRGTARKAMLVLAWAQAVSFALVIPDYFLIALVALAPLLLVFAVTGVPGAQDGIGDILYWHRVNLVILFVGGLLWAGAALAHQRRTSGKCVHCGRADRPPPRWTTPESARRWGRWAVWAACLAAAPYEITRLAWFFGYPLGIPESFLRMMQDTPGMLEAGLGFGIASLIGGVLTHGLVHRWGEVYPRWIWFKAGRRVPPALAVVPASVVAVVLVPAGLMNLRLDVEPSGWAITLPGLIFVAWGVALGAATLAYHLRRRGACRRCGRSTEPPAAPARPGRGVPVSAEG</sequence>
<organism evidence="3 4">
    <name type="scientific">Actinomadura viridis</name>
    <dbReference type="NCBI Taxonomy" id="58110"/>
    <lineage>
        <taxon>Bacteria</taxon>
        <taxon>Bacillati</taxon>
        <taxon>Actinomycetota</taxon>
        <taxon>Actinomycetes</taxon>
        <taxon>Streptosporangiales</taxon>
        <taxon>Thermomonosporaceae</taxon>
        <taxon>Actinomadura</taxon>
    </lineage>
</organism>
<gene>
    <name evidence="3" type="ORF">IW256_000711</name>
</gene>
<dbReference type="Proteomes" id="UP000614047">
    <property type="component" value="Unassembled WGS sequence"/>
</dbReference>
<feature type="transmembrane region" description="Helical" evidence="2">
    <location>
        <begin position="94"/>
        <end position="124"/>
    </location>
</feature>
<feature type="transmembrane region" description="Helical" evidence="2">
    <location>
        <begin position="315"/>
        <end position="338"/>
    </location>
</feature>
<dbReference type="EMBL" id="JADOUA010000001">
    <property type="protein sequence ID" value="MBG6086598.1"/>
    <property type="molecule type" value="Genomic_DNA"/>
</dbReference>
<keyword evidence="2" id="KW-0812">Transmembrane</keyword>
<evidence type="ECO:0000313" key="3">
    <source>
        <dbReference type="EMBL" id="MBG6086598.1"/>
    </source>
</evidence>
<dbReference type="AlphaFoldDB" id="A0A931GGR0"/>
<name>A0A931GGR0_9ACTN</name>
<reference evidence="3" key="1">
    <citation type="submission" date="2020-11" db="EMBL/GenBank/DDBJ databases">
        <title>Sequencing the genomes of 1000 actinobacteria strains.</title>
        <authorList>
            <person name="Klenk H.-P."/>
        </authorList>
    </citation>
    <scope>NUCLEOTIDE SEQUENCE</scope>
    <source>
        <strain evidence="3">DSM 43175</strain>
    </source>
</reference>
<evidence type="ECO:0000256" key="2">
    <source>
        <dbReference type="SAM" id="Phobius"/>
    </source>
</evidence>
<evidence type="ECO:0000313" key="4">
    <source>
        <dbReference type="Proteomes" id="UP000614047"/>
    </source>
</evidence>
<feature type="transmembrane region" description="Helical" evidence="2">
    <location>
        <begin position="241"/>
        <end position="263"/>
    </location>
</feature>
<comment type="caution">
    <text evidence="3">The sequence shown here is derived from an EMBL/GenBank/DDBJ whole genome shotgun (WGS) entry which is preliminary data.</text>
</comment>
<feature type="transmembrane region" description="Helical" evidence="2">
    <location>
        <begin position="284"/>
        <end position="303"/>
    </location>
</feature>
<proteinExistence type="predicted"/>
<feature type="transmembrane region" description="Helical" evidence="2">
    <location>
        <begin position="62"/>
        <end position="82"/>
    </location>
</feature>
<feature type="compositionally biased region" description="Low complexity" evidence="1">
    <location>
        <begin position="360"/>
        <end position="372"/>
    </location>
</feature>
<accession>A0A931GGR0</accession>
<keyword evidence="2" id="KW-1133">Transmembrane helix</keyword>
<dbReference type="RefSeq" id="WP_197009577.1">
    <property type="nucleotide sequence ID" value="NZ_BAABES010000025.1"/>
</dbReference>
<keyword evidence="2" id="KW-0472">Membrane</keyword>
<feature type="transmembrane region" description="Helical" evidence="2">
    <location>
        <begin position="200"/>
        <end position="221"/>
    </location>
</feature>
<feature type="region of interest" description="Disordered" evidence="1">
    <location>
        <begin position="349"/>
        <end position="372"/>
    </location>
</feature>
<feature type="transmembrane region" description="Helical" evidence="2">
    <location>
        <begin position="12"/>
        <end position="35"/>
    </location>
</feature>
<evidence type="ECO:0000256" key="1">
    <source>
        <dbReference type="SAM" id="MobiDB-lite"/>
    </source>
</evidence>
<feature type="transmembrane region" description="Helical" evidence="2">
    <location>
        <begin position="144"/>
        <end position="166"/>
    </location>
</feature>
<protein>
    <submittedName>
        <fullName evidence="3">Uncharacterized protein</fullName>
    </submittedName>
</protein>
<keyword evidence="4" id="KW-1185">Reference proteome</keyword>